<keyword evidence="3" id="KW-0816">Tricarboxylic acid cycle</keyword>
<evidence type="ECO:0000313" key="9">
    <source>
        <dbReference type="Proteomes" id="UP001347146"/>
    </source>
</evidence>
<feature type="domain" description="Transketolase-like pyrimidine-binding" evidence="7">
    <location>
        <begin position="344"/>
        <end position="518"/>
    </location>
</feature>
<organism evidence="8 9">
    <name type="scientific">Gordonia sesuvii</name>
    <dbReference type="NCBI Taxonomy" id="3116777"/>
    <lineage>
        <taxon>Bacteria</taxon>
        <taxon>Bacillati</taxon>
        <taxon>Actinomycetota</taxon>
        <taxon>Actinomycetes</taxon>
        <taxon>Mycobacteriales</taxon>
        <taxon>Gordoniaceae</taxon>
        <taxon>Gordonia</taxon>
    </lineage>
</organism>
<evidence type="ECO:0000313" key="8">
    <source>
        <dbReference type="EMBL" id="MEE3849688.1"/>
    </source>
</evidence>
<accession>A0ABU7MA45</accession>
<evidence type="ECO:0000256" key="1">
    <source>
        <dbReference type="ARBA" id="ARBA00001964"/>
    </source>
</evidence>
<reference evidence="8 9" key="1">
    <citation type="submission" date="2024-01" db="EMBL/GenBank/DDBJ databases">
        <title>Draft genome sequence of Gordonia sp. LSe1-13.</title>
        <authorList>
            <person name="Suphannarot A."/>
            <person name="Mingma R."/>
        </authorList>
    </citation>
    <scope>NUCLEOTIDE SEQUENCE [LARGE SCALE GENOMIC DNA]</scope>
    <source>
        <strain evidence="8 9">LSe1-13</strain>
    </source>
</reference>
<dbReference type="InterPro" id="IPR029061">
    <property type="entry name" value="THDP-binding"/>
</dbReference>
<evidence type="ECO:0000256" key="3">
    <source>
        <dbReference type="ARBA" id="ARBA00022532"/>
    </source>
</evidence>
<dbReference type="CDD" id="cd07036">
    <property type="entry name" value="TPP_PYR_E1-PDHc-beta_like"/>
    <property type="match status" value="1"/>
</dbReference>
<dbReference type="EMBL" id="JAZDUF010000001">
    <property type="protein sequence ID" value="MEE3849688.1"/>
    <property type="molecule type" value="Genomic_DNA"/>
</dbReference>
<dbReference type="InterPro" id="IPR033248">
    <property type="entry name" value="Transketolase_C"/>
</dbReference>
<dbReference type="SMART" id="SM00861">
    <property type="entry name" value="Transket_pyr"/>
    <property type="match status" value="1"/>
</dbReference>
<dbReference type="SUPFAM" id="SSF52922">
    <property type="entry name" value="TK C-terminal domain-like"/>
    <property type="match status" value="1"/>
</dbReference>
<dbReference type="PANTHER" id="PTHR43257">
    <property type="entry name" value="PYRUVATE DEHYDROGENASE E1 COMPONENT BETA SUBUNIT"/>
    <property type="match status" value="1"/>
</dbReference>
<dbReference type="Pfam" id="PF02779">
    <property type="entry name" value="Transket_pyr"/>
    <property type="match status" value="1"/>
</dbReference>
<evidence type="ECO:0000259" key="7">
    <source>
        <dbReference type="SMART" id="SM00861"/>
    </source>
</evidence>
<dbReference type="PANTHER" id="PTHR43257:SF2">
    <property type="entry name" value="PYRUVATE DEHYDROGENASE E1 COMPONENT SUBUNIT BETA"/>
    <property type="match status" value="1"/>
</dbReference>
<dbReference type="CDD" id="cd02000">
    <property type="entry name" value="TPP_E1_PDC_ADC_BCADC"/>
    <property type="match status" value="1"/>
</dbReference>
<evidence type="ECO:0000256" key="6">
    <source>
        <dbReference type="ARBA" id="ARBA00051911"/>
    </source>
</evidence>
<keyword evidence="9" id="KW-1185">Reference proteome</keyword>
<dbReference type="EC" id="2.3.1.61" evidence="2"/>
<dbReference type="InterPro" id="IPR009014">
    <property type="entry name" value="Transketo_C/PFOR_II"/>
</dbReference>
<dbReference type="InterPro" id="IPR005475">
    <property type="entry name" value="Transketolase-like_Pyr-bd"/>
</dbReference>
<dbReference type="Pfam" id="PF02780">
    <property type="entry name" value="Transketolase_C"/>
    <property type="match status" value="1"/>
</dbReference>
<dbReference type="SUPFAM" id="SSF52518">
    <property type="entry name" value="Thiamin diphosphate-binding fold (THDP-binding)"/>
    <property type="match status" value="2"/>
</dbReference>
<evidence type="ECO:0000256" key="2">
    <source>
        <dbReference type="ARBA" id="ARBA00012945"/>
    </source>
</evidence>
<sequence length="665" mass="71263">MTITEIASQSTRTFDLVDAYRQMLTIRTLEELVLELRREEAFLGSTHVCVGQEVPPVAFLSALREEDRVLATYRGHGWALACGVPPQQLLGEIMQRSTGVNGGRGGSAYLTAPKYRFVGENSIVGAGLPIANGVAMAATYQQTDGVTVVSFGDGATNQGASHEALVFAVARKLPVIFVCENNYWSEMTPITDTVPNTSLVERARGYGMHSVQIDGGDVAAIASLAREVVERARRGEGPTFVEVLVPRLLGHYNADIQHYRSDEDHAAHRSRDAMPRTRARILQEGILTEAGIEALEQEVRDVVAQARADAFAAPAPEPSTAVDHVVAATPVQAAKPLPTQGKSLAYGLAANRALSTELRERPNALSFGEDIAIPGGTFGVTRGLRKEFGERVFDTPIAEASILGAAVGSSMQGMRPIVEIMWMDFLYVAFDQLLNQAANVRYISRGEVTAPMVVRMQQGASPGSCAQHAQSLEAILAHVPGIKVGMPTTPHDAYAMLRAAVADDDPVVIIEARELYLETGIVDVDAPVESVGGARLRREGSDVLIVSWGRMVNDALAAAEQLEEEGIAAAVLDLRWLTPLDLDSIGEAVRKSHGKVVVAHEANLTGGFGAEIAARIAGEFFTELDAPIRRVGSPDVRMASAPSLRNAVIPQVSDIVDAARETARF</sequence>
<comment type="cofactor">
    <cofactor evidence="1">
        <name>thiamine diphosphate</name>
        <dbReference type="ChEBI" id="CHEBI:58937"/>
    </cofactor>
</comment>
<dbReference type="Gene3D" id="3.40.50.920">
    <property type="match status" value="1"/>
</dbReference>
<evidence type="ECO:0000256" key="5">
    <source>
        <dbReference type="ARBA" id="ARBA00023052"/>
    </source>
</evidence>
<dbReference type="Gene3D" id="3.40.50.970">
    <property type="match status" value="2"/>
</dbReference>
<comment type="catalytic activity">
    <reaction evidence="6">
        <text>N(6)-[(R)-lipoyl]-L-lysyl-[protein] + 2-oxoglutarate + H(+) = N(6)-[(R)-S(8)-succinyldihydrolipoyl]-L-lysyl-[protein] + CO2</text>
        <dbReference type="Rhea" id="RHEA:12188"/>
        <dbReference type="Rhea" id="RHEA-COMP:10474"/>
        <dbReference type="Rhea" id="RHEA-COMP:20092"/>
        <dbReference type="ChEBI" id="CHEBI:15378"/>
        <dbReference type="ChEBI" id="CHEBI:16526"/>
        <dbReference type="ChEBI" id="CHEBI:16810"/>
        <dbReference type="ChEBI" id="CHEBI:83099"/>
        <dbReference type="ChEBI" id="CHEBI:83120"/>
        <dbReference type="EC" id="1.2.4.2"/>
    </reaction>
</comment>
<evidence type="ECO:0000256" key="4">
    <source>
        <dbReference type="ARBA" id="ARBA00023002"/>
    </source>
</evidence>
<dbReference type="Proteomes" id="UP001347146">
    <property type="component" value="Unassembled WGS sequence"/>
</dbReference>
<keyword evidence="4" id="KW-0560">Oxidoreductase</keyword>
<proteinExistence type="predicted"/>
<name>A0ABU7MA45_9ACTN</name>
<comment type="caution">
    <text evidence="8">The sequence shown here is derived from an EMBL/GenBank/DDBJ whole genome shotgun (WGS) entry which is preliminary data.</text>
</comment>
<dbReference type="Pfam" id="PF00676">
    <property type="entry name" value="E1_dh"/>
    <property type="match status" value="1"/>
</dbReference>
<keyword evidence="5" id="KW-0786">Thiamine pyrophosphate</keyword>
<protein>
    <recommendedName>
        <fullName evidence="2">dihydrolipoyllysine-residue succinyltransferase</fullName>
        <ecNumber evidence="2">2.3.1.61</ecNumber>
    </recommendedName>
</protein>
<dbReference type="InterPro" id="IPR001017">
    <property type="entry name" value="DH_E1"/>
</dbReference>
<dbReference type="RefSeq" id="WP_330431308.1">
    <property type="nucleotide sequence ID" value="NZ_JAZDUF010000001.1"/>
</dbReference>
<gene>
    <name evidence="8" type="ORF">VZC37_05060</name>
</gene>